<keyword evidence="3" id="KW-1185">Reference proteome</keyword>
<evidence type="ECO:0000313" key="3">
    <source>
        <dbReference type="Proteomes" id="UP000425916"/>
    </source>
</evidence>
<dbReference type="SUPFAM" id="SSF48695">
    <property type="entry name" value="Multiheme cytochromes"/>
    <property type="match status" value="1"/>
</dbReference>
<accession>A0A6I5ZLG8</accession>
<dbReference type="RefSeq" id="WP_156271192.1">
    <property type="nucleotide sequence ID" value="NZ_CP046244.1"/>
</dbReference>
<evidence type="ECO:0000256" key="1">
    <source>
        <dbReference type="SAM" id="Phobius"/>
    </source>
</evidence>
<dbReference type="OrthoDB" id="9790557at2"/>
<gene>
    <name evidence="2" type="ORF">MGLY_00210</name>
</gene>
<dbReference type="AlphaFoldDB" id="A0A6I5ZLG8"/>
<keyword evidence="1" id="KW-0812">Transmembrane</keyword>
<name>A0A6I5ZLG8_9FIRM</name>
<protein>
    <submittedName>
        <fullName evidence="2">Uncharacterized protein</fullName>
    </submittedName>
</protein>
<evidence type="ECO:0000313" key="2">
    <source>
        <dbReference type="EMBL" id="QGP90712.1"/>
    </source>
</evidence>
<reference evidence="2 3" key="1">
    <citation type="submission" date="2019-11" db="EMBL/GenBank/DDBJ databases">
        <title>Genome sequence of Moorella glycerini DSM11254.</title>
        <authorList>
            <person name="Poehlein A."/>
            <person name="Boeer T."/>
            <person name="Daniel R."/>
        </authorList>
    </citation>
    <scope>NUCLEOTIDE SEQUENCE [LARGE SCALE GENOMIC DNA]</scope>
    <source>
        <strain evidence="2 3">DSM 11254</strain>
    </source>
</reference>
<sequence length="132" mass="15094">MNDSRYIITGLIVFIVLVTFPFWANAGKAAPPAPAPSLDTPAIQQLPEKQCVEATAYMRTDHMKLLDEWRTRVVREGKRIYVASNGKEYEMSLEKTCLQCHSSKAQFCDQCHNYLDVQPDCWTCHIEPKESK</sequence>
<dbReference type="Proteomes" id="UP000425916">
    <property type="component" value="Chromosome"/>
</dbReference>
<keyword evidence="1" id="KW-0472">Membrane</keyword>
<dbReference type="InterPro" id="IPR036280">
    <property type="entry name" value="Multihaem_cyt_sf"/>
</dbReference>
<dbReference type="NCBIfam" id="NF038038">
    <property type="entry name" value="cytoc_DsrJ"/>
    <property type="match status" value="1"/>
</dbReference>
<dbReference type="EMBL" id="CP046244">
    <property type="protein sequence ID" value="QGP90712.1"/>
    <property type="molecule type" value="Genomic_DNA"/>
</dbReference>
<organism evidence="2 3">
    <name type="scientific">Neomoorella glycerini</name>
    <dbReference type="NCBI Taxonomy" id="55779"/>
    <lineage>
        <taxon>Bacteria</taxon>
        <taxon>Bacillati</taxon>
        <taxon>Bacillota</taxon>
        <taxon>Clostridia</taxon>
        <taxon>Neomoorellales</taxon>
        <taxon>Neomoorellaceae</taxon>
        <taxon>Neomoorella</taxon>
    </lineage>
</organism>
<dbReference type="InterPro" id="IPR047668">
    <property type="entry name" value="DsrJ"/>
</dbReference>
<proteinExistence type="predicted"/>
<feature type="transmembrane region" description="Helical" evidence="1">
    <location>
        <begin position="6"/>
        <end position="24"/>
    </location>
</feature>
<keyword evidence="1" id="KW-1133">Transmembrane helix</keyword>